<sequence>MSTELLIGGARSGKSGYALRAALAHGGPVYWIATAEAFDPEMAERIRQHRAERPAHWQTCEEALELGAALRASQADFVVIDCLTLWLSNWLCRADPDGWARARADLLAAVAEFRGQLYLISNEVGSGIVPDNPLARQFRDEAGRLHQDLAAQVAAVTLIVAGLPLALKRP</sequence>
<keyword evidence="10 14" id="KW-0547">Nucleotide-binding</keyword>
<feature type="active site" description="GMP-histidine intermediate" evidence="15">
    <location>
        <position position="49"/>
    </location>
</feature>
<comment type="catalytic activity">
    <reaction evidence="3">
        <text>adenosylcob(III)inamide + GTP = adenosylcob(III)inamide phosphate + GDP + H(+)</text>
        <dbReference type="Rhea" id="RHEA:15765"/>
        <dbReference type="ChEBI" id="CHEBI:2480"/>
        <dbReference type="ChEBI" id="CHEBI:15378"/>
        <dbReference type="ChEBI" id="CHEBI:37565"/>
        <dbReference type="ChEBI" id="CHEBI:58189"/>
        <dbReference type="ChEBI" id="CHEBI:58502"/>
        <dbReference type="EC" id="2.7.1.156"/>
    </reaction>
</comment>
<dbReference type="AlphaFoldDB" id="A0A1K2HQ37"/>
<dbReference type="STRING" id="1121279.SAMN02745887_02944"/>
<keyword evidence="9 14" id="KW-0808">Transferase</keyword>
<feature type="binding site" evidence="16">
    <location>
        <begin position="8"/>
        <end position="15"/>
    </location>
    <ligand>
        <name>GTP</name>
        <dbReference type="ChEBI" id="CHEBI:37565"/>
    </ligand>
</feature>
<gene>
    <name evidence="17" type="ORF">SAMN02745887_02944</name>
</gene>
<comment type="function">
    <text evidence="4 14">Catalyzes ATP-dependent phosphorylation of adenosylcobinamide and addition of GMP to adenosylcobinamide phosphate.</text>
</comment>
<feature type="binding site" evidence="16">
    <location>
        <begin position="33"/>
        <end position="35"/>
    </location>
    <ligand>
        <name>GTP</name>
        <dbReference type="ChEBI" id="CHEBI:37565"/>
    </ligand>
</feature>
<dbReference type="RefSeq" id="WP_072429438.1">
    <property type="nucleotide sequence ID" value="NZ_FPKR01000012.1"/>
</dbReference>
<dbReference type="GO" id="GO:0005524">
    <property type="term" value="F:ATP binding"/>
    <property type="evidence" value="ECO:0007669"/>
    <property type="project" value="UniProtKB-UniRule"/>
</dbReference>
<evidence type="ECO:0000256" key="2">
    <source>
        <dbReference type="ARBA" id="ARBA00000711"/>
    </source>
</evidence>
<dbReference type="EMBL" id="FPKR01000012">
    <property type="protein sequence ID" value="SFZ78370.1"/>
    <property type="molecule type" value="Genomic_DNA"/>
</dbReference>
<dbReference type="EC" id="2.7.7.62" evidence="14"/>
<feature type="binding site" evidence="16">
    <location>
        <position position="61"/>
    </location>
    <ligand>
        <name>GTP</name>
        <dbReference type="ChEBI" id="CHEBI:37565"/>
    </ligand>
</feature>
<keyword evidence="8 14" id="KW-0169">Cobalamin biosynthesis</keyword>
<evidence type="ECO:0000256" key="11">
    <source>
        <dbReference type="ARBA" id="ARBA00022777"/>
    </source>
</evidence>
<dbReference type="Proteomes" id="UP000186513">
    <property type="component" value="Unassembled WGS sequence"/>
</dbReference>
<evidence type="ECO:0000256" key="5">
    <source>
        <dbReference type="ARBA" id="ARBA00004692"/>
    </source>
</evidence>
<evidence type="ECO:0000256" key="13">
    <source>
        <dbReference type="ARBA" id="ARBA00023134"/>
    </source>
</evidence>
<keyword evidence="13 14" id="KW-0342">GTP-binding</keyword>
<evidence type="ECO:0000256" key="9">
    <source>
        <dbReference type="ARBA" id="ARBA00022679"/>
    </source>
</evidence>
<name>A0A1K2HQ37_9NEIS</name>
<dbReference type="GO" id="GO:0005525">
    <property type="term" value="F:GTP binding"/>
    <property type="evidence" value="ECO:0007669"/>
    <property type="project" value="UniProtKB-UniRule"/>
</dbReference>
<evidence type="ECO:0000256" key="12">
    <source>
        <dbReference type="ARBA" id="ARBA00022840"/>
    </source>
</evidence>
<comment type="pathway">
    <text evidence="6 14">Cofactor biosynthesis; adenosylcobalamin biosynthesis; adenosylcobalamin from cob(II)yrinate a,c-diamide: step 5/7.</text>
</comment>
<dbReference type="GO" id="GO:0008820">
    <property type="term" value="F:cobinamide phosphate guanylyltransferase activity"/>
    <property type="evidence" value="ECO:0007669"/>
    <property type="project" value="UniProtKB-UniRule"/>
</dbReference>
<evidence type="ECO:0000256" key="7">
    <source>
        <dbReference type="ARBA" id="ARBA00007490"/>
    </source>
</evidence>
<evidence type="ECO:0000256" key="10">
    <source>
        <dbReference type="ARBA" id="ARBA00022741"/>
    </source>
</evidence>
<comment type="similarity">
    <text evidence="7 14">Belongs to the CobU/CobP family.</text>
</comment>
<dbReference type="GO" id="GO:0009236">
    <property type="term" value="P:cobalamin biosynthetic process"/>
    <property type="evidence" value="ECO:0007669"/>
    <property type="project" value="UniProtKB-UniRule"/>
</dbReference>
<keyword evidence="18" id="KW-1185">Reference proteome</keyword>
<dbReference type="InterPro" id="IPR003203">
    <property type="entry name" value="CobU/CobP"/>
</dbReference>
<dbReference type="PANTHER" id="PTHR34848">
    <property type="match status" value="1"/>
</dbReference>
<dbReference type="SUPFAM" id="SSF52540">
    <property type="entry name" value="P-loop containing nucleoside triphosphate hydrolases"/>
    <property type="match status" value="1"/>
</dbReference>
<dbReference type="GO" id="GO:0043752">
    <property type="term" value="F:adenosylcobinamide kinase activity"/>
    <property type="evidence" value="ECO:0007669"/>
    <property type="project" value="UniProtKB-EC"/>
</dbReference>
<comment type="pathway">
    <text evidence="5 14">Cofactor biosynthesis; adenosylcobalamin biosynthesis; adenosylcobalamin from cob(II)yrinate a,c-diamide: step 6/7.</text>
</comment>
<evidence type="ECO:0000256" key="3">
    <source>
        <dbReference type="ARBA" id="ARBA00001522"/>
    </source>
</evidence>
<protein>
    <recommendedName>
        <fullName evidence="14">Bifunctional adenosylcobalamin biosynthesis protein</fullName>
        <ecNumber evidence="14">2.7.1.156</ecNumber>
        <ecNumber evidence="14">2.7.7.62</ecNumber>
    </recommendedName>
</protein>
<keyword evidence="11 14" id="KW-0418">Kinase</keyword>
<organism evidence="17 18">
    <name type="scientific">Chitinimonas taiwanensis DSM 18899</name>
    <dbReference type="NCBI Taxonomy" id="1121279"/>
    <lineage>
        <taxon>Bacteria</taxon>
        <taxon>Pseudomonadati</taxon>
        <taxon>Pseudomonadota</taxon>
        <taxon>Betaproteobacteria</taxon>
        <taxon>Neisseriales</taxon>
        <taxon>Chitinibacteraceae</taxon>
        <taxon>Chitinimonas</taxon>
    </lineage>
</organism>
<keyword evidence="12 14" id="KW-0067">ATP-binding</keyword>
<reference evidence="17 18" key="1">
    <citation type="submission" date="2016-11" db="EMBL/GenBank/DDBJ databases">
        <authorList>
            <person name="Jaros S."/>
            <person name="Januszkiewicz K."/>
            <person name="Wedrychowicz H."/>
        </authorList>
    </citation>
    <scope>NUCLEOTIDE SEQUENCE [LARGE SCALE GENOMIC DNA]</scope>
    <source>
        <strain evidence="17 18">DSM 18899</strain>
    </source>
</reference>
<dbReference type="CDD" id="cd00544">
    <property type="entry name" value="CobU"/>
    <property type="match status" value="1"/>
</dbReference>
<dbReference type="PANTHER" id="PTHR34848:SF1">
    <property type="entry name" value="BIFUNCTIONAL ADENOSYLCOBALAMIN BIOSYNTHESIS PROTEIN COBU"/>
    <property type="match status" value="1"/>
</dbReference>
<evidence type="ECO:0000313" key="18">
    <source>
        <dbReference type="Proteomes" id="UP000186513"/>
    </source>
</evidence>
<dbReference type="Pfam" id="PF02283">
    <property type="entry name" value="CobU"/>
    <property type="match status" value="1"/>
</dbReference>
<evidence type="ECO:0000256" key="16">
    <source>
        <dbReference type="PIRSR" id="PIRSR006135-2"/>
    </source>
</evidence>
<evidence type="ECO:0000256" key="4">
    <source>
        <dbReference type="ARBA" id="ARBA00003889"/>
    </source>
</evidence>
<feature type="binding site" evidence="16">
    <location>
        <position position="81"/>
    </location>
    <ligand>
        <name>GTP</name>
        <dbReference type="ChEBI" id="CHEBI:37565"/>
    </ligand>
</feature>
<evidence type="ECO:0000256" key="8">
    <source>
        <dbReference type="ARBA" id="ARBA00022573"/>
    </source>
</evidence>
<dbReference type="Gene3D" id="3.40.50.300">
    <property type="entry name" value="P-loop containing nucleotide triphosphate hydrolases"/>
    <property type="match status" value="1"/>
</dbReference>
<dbReference type="EC" id="2.7.1.156" evidence="14"/>
<dbReference type="PIRSF" id="PIRSF006135">
    <property type="entry name" value="CobU"/>
    <property type="match status" value="1"/>
</dbReference>
<evidence type="ECO:0000256" key="6">
    <source>
        <dbReference type="ARBA" id="ARBA00005159"/>
    </source>
</evidence>
<evidence type="ECO:0000256" key="1">
    <source>
        <dbReference type="ARBA" id="ARBA00000312"/>
    </source>
</evidence>
<comment type="catalytic activity">
    <reaction evidence="1 14">
        <text>adenosylcob(III)inamide + ATP = adenosylcob(III)inamide phosphate + ADP + H(+)</text>
        <dbReference type="Rhea" id="RHEA:15769"/>
        <dbReference type="ChEBI" id="CHEBI:2480"/>
        <dbReference type="ChEBI" id="CHEBI:15378"/>
        <dbReference type="ChEBI" id="CHEBI:30616"/>
        <dbReference type="ChEBI" id="CHEBI:58502"/>
        <dbReference type="ChEBI" id="CHEBI:456216"/>
        <dbReference type="EC" id="2.7.1.156"/>
    </reaction>
</comment>
<dbReference type="OrthoDB" id="9788370at2"/>
<accession>A0A1K2HQ37</accession>
<dbReference type="NCBIfam" id="NF004469">
    <property type="entry name" value="PRK05800.1"/>
    <property type="match status" value="1"/>
</dbReference>
<comment type="catalytic activity">
    <reaction evidence="2 14">
        <text>adenosylcob(III)inamide phosphate + GTP + H(+) = adenosylcob(III)inamide-GDP + diphosphate</text>
        <dbReference type="Rhea" id="RHEA:22712"/>
        <dbReference type="ChEBI" id="CHEBI:15378"/>
        <dbReference type="ChEBI" id="CHEBI:33019"/>
        <dbReference type="ChEBI" id="CHEBI:37565"/>
        <dbReference type="ChEBI" id="CHEBI:58502"/>
        <dbReference type="ChEBI" id="CHEBI:60487"/>
        <dbReference type="EC" id="2.7.7.62"/>
    </reaction>
</comment>
<keyword evidence="17" id="KW-0548">Nucleotidyltransferase</keyword>
<dbReference type="UniPathway" id="UPA00148">
    <property type="reaction ID" value="UER00236"/>
</dbReference>
<dbReference type="InterPro" id="IPR027417">
    <property type="entry name" value="P-loop_NTPase"/>
</dbReference>
<evidence type="ECO:0000313" key="17">
    <source>
        <dbReference type="EMBL" id="SFZ78370.1"/>
    </source>
</evidence>
<feature type="binding site" evidence="16">
    <location>
        <begin position="50"/>
        <end position="53"/>
    </location>
    <ligand>
        <name>GTP</name>
        <dbReference type="ChEBI" id="CHEBI:37565"/>
    </ligand>
</feature>
<proteinExistence type="inferred from homology"/>
<evidence type="ECO:0000256" key="15">
    <source>
        <dbReference type="PIRSR" id="PIRSR006135-1"/>
    </source>
</evidence>
<evidence type="ECO:0000256" key="14">
    <source>
        <dbReference type="PIRNR" id="PIRNR006135"/>
    </source>
</evidence>